<dbReference type="Proteomes" id="UP001642484">
    <property type="component" value="Unassembled WGS sequence"/>
</dbReference>
<dbReference type="EMBL" id="CAXAMN010025339">
    <property type="protein sequence ID" value="CAK9094420.1"/>
    <property type="molecule type" value="Genomic_DNA"/>
</dbReference>
<dbReference type="EMBL" id="CAXAMN010004503">
    <property type="protein sequence ID" value="CAK9009707.1"/>
    <property type="molecule type" value="Genomic_DNA"/>
</dbReference>
<evidence type="ECO:0008006" key="5">
    <source>
        <dbReference type="Google" id="ProtNLM"/>
    </source>
</evidence>
<sequence>MGVRIATFAASLAALAGAKVFRSPVLILLVAVGTYVGGALCLALRCWAMYHRASSWRLSHLSLGSVEAAELAFRQGTPYLLVCGGELVRDVLGAKLGADLARHGGMLAFFSSGHFKQLSDFAPISSTLPSPSSPSPFDGIDLAALQPVLKLDREALDTLSNFTTFVRHLERQGLMHRYNRDAAVDVVIVTSKYHVRRVWALATVVLGSQGLSFHIAEAPSEKQAESLLRCARDVLRALLWLGTGFEGDVLAGLAHRDRRDFRAWYRQRGRAGKDH</sequence>
<protein>
    <recommendedName>
        <fullName evidence="5">DUF218 domain-containing protein</fullName>
    </recommendedName>
</protein>
<reference evidence="3 4" key="1">
    <citation type="submission" date="2024-02" db="EMBL/GenBank/DDBJ databases">
        <authorList>
            <person name="Chen Y."/>
            <person name="Shah S."/>
            <person name="Dougan E. K."/>
            <person name="Thang M."/>
            <person name="Chan C."/>
        </authorList>
    </citation>
    <scope>NUCLEOTIDE SEQUENCE [LARGE SCALE GENOMIC DNA]</scope>
</reference>
<name>A0ABP0R469_9DINO</name>
<accession>A0ABP0R469</accession>
<evidence type="ECO:0000256" key="1">
    <source>
        <dbReference type="SAM" id="Phobius"/>
    </source>
</evidence>
<evidence type="ECO:0000313" key="2">
    <source>
        <dbReference type="EMBL" id="CAK9009707.1"/>
    </source>
</evidence>
<keyword evidence="1" id="KW-1133">Transmembrane helix</keyword>
<evidence type="ECO:0000313" key="4">
    <source>
        <dbReference type="Proteomes" id="UP001642484"/>
    </source>
</evidence>
<comment type="caution">
    <text evidence="3">The sequence shown here is derived from an EMBL/GenBank/DDBJ whole genome shotgun (WGS) entry which is preliminary data.</text>
</comment>
<gene>
    <name evidence="3" type="ORF">CCMP2556_LOCUS45035</name>
    <name evidence="2" type="ORF">CCMP2556_LOCUS9777</name>
</gene>
<organism evidence="3 4">
    <name type="scientific">Durusdinium trenchii</name>
    <dbReference type="NCBI Taxonomy" id="1381693"/>
    <lineage>
        <taxon>Eukaryota</taxon>
        <taxon>Sar</taxon>
        <taxon>Alveolata</taxon>
        <taxon>Dinophyceae</taxon>
        <taxon>Suessiales</taxon>
        <taxon>Symbiodiniaceae</taxon>
        <taxon>Durusdinium</taxon>
    </lineage>
</organism>
<keyword evidence="4" id="KW-1185">Reference proteome</keyword>
<keyword evidence="1" id="KW-0472">Membrane</keyword>
<proteinExistence type="predicted"/>
<keyword evidence="1" id="KW-0812">Transmembrane</keyword>
<evidence type="ECO:0000313" key="3">
    <source>
        <dbReference type="EMBL" id="CAK9094420.1"/>
    </source>
</evidence>
<feature type="transmembrane region" description="Helical" evidence="1">
    <location>
        <begin position="26"/>
        <end position="48"/>
    </location>
</feature>